<evidence type="ECO:0000313" key="13">
    <source>
        <dbReference type="EMBL" id="KAG7353881.1"/>
    </source>
</evidence>
<keyword evidence="3 10" id="KW-0812">Transmembrane</keyword>
<feature type="region of interest" description="Disordered" evidence="9">
    <location>
        <begin position="55"/>
        <end position="88"/>
    </location>
</feature>
<keyword evidence="14" id="KW-1185">Reference proteome</keyword>
<dbReference type="InterPro" id="IPR001969">
    <property type="entry name" value="Aspartic_peptidase_AS"/>
</dbReference>
<reference evidence="13" key="2">
    <citation type="submission" date="2021-04" db="EMBL/GenBank/DDBJ databases">
        <authorList>
            <person name="Podell S."/>
        </authorList>
    </citation>
    <scope>NUCLEOTIDE SEQUENCE</scope>
    <source>
        <strain evidence="13">Hildebrandi</strain>
    </source>
</reference>
<feature type="compositionally biased region" description="Basic residues" evidence="9">
    <location>
        <begin position="55"/>
        <end position="66"/>
    </location>
</feature>
<feature type="region of interest" description="Disordered" evidence="9">
    <location>
        <begin position="1127"/>
        <end position="1158"/>
    </location>
</feature>
<comment type="caution">
    <text evidence="13">The sequence shown here is derived from an EMBL/GenBank/DDBJ whole genome shotgun (WGS) entry which is preliminary data.</text>
</comment>
<keyword evidence="13" id="KW-0119">Carbohydrate metabolism</keyword>
<proteinExistence type="inferred from homology"/>
<gene>
    <name evidence="13" type="ORF">IV203_003236</name>
</gene>
<reference evidence="13" key="1">
    <citation type="journal article" date="2021" name="Sci. Rep.">
        <title>Diploid genomic architecture of Nitzschia inconspicua, an elite biomass production diatom.</title>
        <authorList>
            <person name="Oliver A."/>
            <person name="Podell S."/>
            <person name="Pinowska A."/>
            <person name="Traller J.C."/>
            <person name="Smith S.R."/>
            <person name="McClure R."/>
            <person name="Beliaev A."/>
            <person name="Bohutskyi P."/>
            <person name="Hill E.A."/>
            <person name="Rabines A."/>
            <person name="Zheng H."/>
            <person name="Allen L.Z."/>
            <person name="Kuo A."/>
            <person name="Grigoriev I.V."/>
            <person name="Allen A.E."/>
            <person name="Hazlebeck D."/>
            <person name="Allen E.E."/>
        </authorList>
    </citation>
    <scope>NUCLEOTIDE SEQUENCE</scope>
    <source>
        <strain evidence="13">Hildebrandi</strain>
    </source>
</reference>
<dbReference type="AlphaFoldDB" id="A0A9K3L363"/>
<feature type="compositionally biased region" description="Basic and acidic residues" evidence="9">
    <location>
        <begin position="118"/>
        <end position="127"/>
    </location>
</feature>
<feature type="region of interest" description="Disordered" evidence="9">
    <location>
        <begin position="112"/>
        <end position="148"/>
    </location>
</feature>
<evidence type="ECO:0000259" key="12">
    <source>
        <dbReference type="PROSITE" id="PS51767"/>
    </source>
</evidence>
<evidence type="ECO:0000256" key="7">
    <source>
        <dbReference type="ARBA" id="ARBA00023136"/>
    </source>
</evidence>
<feature type="compositionally biased region" description="Low complexity" evidence="9">
    <location>
        <begin position="67"/>
        <end position="84"/>
    </location>
</feature>
<dbReference type="OrthoDB" id="2747330at2759"/>
<keyword evidence="4 11" id="KW-0732">Signal</keyword>
<evidence type="ECO:0000313" key="14">
    <source>
        <dbReference type="Proteomes" id="UP000693970"/>
    </source>
</evidence>
<feature type="transmembrane region" description="Helical" evidence="10">
    <location>
        <begin position="1083"/>
        <end position="1104"/>
    </location>
</feature>
<dbReference type="InterPro" id="IPR033121">
    <property type="entry name" value="PEPTIDASE_A1"/>
</dbReference>
<dbReference type="PANTHER" id="PTHR13683">
    <property type="entry name" value="ASPARTYL PROTEASES"/>
    <property type="match status" value="1"/>
</dbReference>
<evidence type="ECO:0000256" key="2">
    <source>
        <dbReference type="ARBA" id="ARBA00022670"/>
    </source>
</evidence>
<dbReference type="PROSITE" id="PS00141">
    <property type="entry name" value="ASP_PROTEASE"/>
    <property type="match status" value="1"/>
</dbReference>
<dbReference type="GO" id="GO:0004190">
    <property type="term" value="F:aspartic-type endopeptidase activity"/>
    <property type="evidence" value="ECO:0007669"/>
    <property type="project" value="InterPro"/>
</dbReference>
<feature type="signal peptide" evidence="11">
    <location>
        <begin position="1"/>
        <end position="16"/>
    </location>
</feature>
<dbReference type="InterPro" id="IPR001461">
    <property type="entry name" value="Aspartic_peptidase_A1"/>
</dbReference>
<evidence type="ECO:0000256" key="4">
    <source>
        <dbReference type="ARBA" id="ARBA00022729"/>
    </source>
</evidence>
<evidence type="ECO:0000256" key="9">
    <source>
        <dbReference type="SAM" id="MobiDB-lite"/>
    </source>
</evidence>
<dbReference type="PROSITE" id="PS51767">
    <property type="entry name" value="PEPTIDASE_A1"/>
    <property type="match status" value="1"/>
</dbReference>
<keyword evidence="6 10" id="KW-1133">Transmembrane helix</keyword>
<feature type="domain" description="Peptidase A1" evidence="12">
    <location>
        <begin position="242"/>
        <end position="651"/>
    </location>
</feature>
<dbReference type="Pfam" id="PF14543">
    <property type="entry name" value="TAXi_N"/>
    <property type="match status" value="1"/>
</dbReference>
<evidence type="ECO:0000256" key="1">
    <source>
        <dbReference type="ARBA" id="ARBA00007447"/>
    </source>
</evidence>
<keyword evidence="13" id="KW-0326">Glycosidase</keyword>
<dbReference type="InterPro" id="IPR032861">
    <property type="entry name" value="TAXi_N"/>
</dbReference>
<keyword evidence="2" id="KW-0645">Protease</keyword>
<organism evidence="13 14">
    <name type="scientific">Nitzschia inconspicua</name>
    <dbReference type="NCBI Taxonomy" id="303405"/>
    <lineage>
        <taxon>Eukaryota</taxon>
        <taxon>Sar</taxon>
        <taxon>Stramenopiles</taxon>
        <taxon>Ochrophyta</taxon>
        <taxon>Bacillariophyta</taxon>
        <taxon>Bacillariophyceae</taxon>
        <taxon>Bacillariophycidae</taxon>
        <taxon>Bacillariales</taxon>
        <taxon>Bacillariaceae</taxon>
        <taxon>Nitzschia</taxon>
    </lineage>
</organism>
<dbReference type="GO" id="GO:0045493">
    <property type="term" value="P:xylan catabolic process"/>
    <property type="evidence" value="ECO:0007669"/>
    <property type="project" value="UniProtKB-KW"/>
</dbReference>
<protein>
    <submittedName>
        <fullName evidence="13">Xylanase inhibitor</fullName>
    </submittedName>
</protein>
<accession>A0A9K3L363</accession>
<comment type="similarity">
    <text evidence="1">Belongs to the peptidase A1 family.</text>
</comment>
<feature type="compositionally biased region" description="Low complexity" evidence="9">
    <location>
        <begin position="129"/>
        <end position="148"/>
    </location>
</feature>
<evidence type="ECO:0000256" key="6">
    <source>
        <dbReference type="ARBA" id="ARBA00022989"/>
    </source>
</evidence>
<keyword evidence="5 13" id="KW-0378">Hydrolase</keyword>
<dbReference type="Proteomes" id="UP000693970">
    <property type="component" value="Unassembled WGS sequence"/>
</dbReference>
<evidence type="ECO:0000256" key="5">
    <source>
        <dbReference type="ARBA" id="ARBA00022801"/>
    </source>
</evidence>
<keyword evidence="7 10" id="KW-0472">Membrane</keyword>
<evidence type="ECO:0000256" key="11">
    <source>
        <dbReference type="SAM" id="SignalP"/>
    </source>
</evidence>
<dbReference type="PANTHER" id="PTHR13683:SF375">
    <property type="entry name" value="PEPTIDASE A1 DOMAIN-CONTAINING PROTEIN"/>
    <property type="match status" value="1"/>
</dbReference>
<sequence length="1182" mass="132813">MMLWTFVVVVIALAEAGPSLSWTNNERFDRNSDIRNNNKNIVRLELYPTASLVHERRRKLQQRRQRQQPATATPNQTETTTSTADSYHSSSFQVPTAWFHPWTRAVYATLQQHPPPLPKHEDDEKSEQTSTSNGDTTHSSSSSSSSCTTTDTAAEAYQDFVKYRHLSRFERHLRTTMKWDLHPHWHGNYTNTTFYQSTRHPQQQQHHHHHQRRRRRHLLESMVGGRFDNYQAVPLSQGYGTHFVAIYVGSPTPQRQSVIVDTGSHFTGFPVKGCASCGERHHTDPHFDPTKSDTFRPLQCPHECLENYSCDSSPLVDYHKPLTAPRCKFKQAYTEGSSWVAYQAQDIVYCGGTDLIDAVDPSDIKYSIPFVFGCLQENTGLFVTQLADGIMGMSAHELTITKQLYNAGKLEHNMFALCFRKELGTSKRGVTAGSMTLGGVSSTLDTSPMIYARNIQPFGWYTVFVQAMYIAKNGGSKFLFDSPESTKNIVKIPIDHSQINVGRGVIVDSGTTDTYINSNVQAAFVKIWKQVTGMEYTHGPIYLTQTQLKRLPTLLVQLQAAQTQQPHLEGLNLGDDLSSPVVGQAGYLDPERWSDLLLAIPATNYMEYSPTLKVYTSRLFFTESRGGVLGANAMQGHNVLFDWQHGRIGFAQSSCAYDLIAGKNDNHVDFGASSSSSESFTSECILATDRPILSQTCMDSVSIAICEASDHPTNIDISGVEIWTLLVEAPGDEGSCQVAMQKWSESQDTVQQVDPSTTNCTLDGICQEFRPCHVPCMKAIEYHRKKRNGDPVVNEAVTIPHTVLTKEKVSSSNNLGTEGCKEWQWSACDYACRQTRITSSRVEHDAGQFCVETSRETRNCHVDACGRSDPCMVPFLVHAIFVLEGSATEWTPQFEHHFCREFTKASQQPSLFSEKRSKDISFDEGDINILATRPWYGSDNDDSFGNDEVDAILEEEKGDTKADAVGIQVILQISISNPKAQKIPRRKGARTLLQEVDFIWTNLTQVFQSSRPTTVCDPYDLYPLAMDAHEIANNLLSHPYFQMELIYNLQEYDNIRLVSSWTIGTQVYDEYINYLGPLASTPFFIVVKFLHEAFVFMTVAWLAICTLKACRLFRGCASRTCQQKAGAPTYKPVSTKDQDEDESNINARGLADQRSSTGEVELSTVTYLRSKAMKRRHSTTEQ</sequence>
<evidence type="ECO:0000256" key="3">
    <source>
        <dbReference type="ARBA" id="ARBA00022692"/>
    </source>
</evidence>
<dbReference type="GO" id="GO:0016798">
    <property type="term" value="F:hydrolase activity, acting on glycosyl bonds"/>
    <property type="evidence" value="ECO:0007669"/>
    <property type="project" value="UniProtKB-KW"/>
</dbReference>
<dbReference type="EMBL" id="JAGRRH010000016">
    <property type="protein sequence ID" value="KAG7353881.1"/>
    <property type="molecule type" value="Genomic_DNA"/>
</dbReference>
<dbReference type="GO" id="GO:0006508">
    <property type="term" value="P:proteolysis"/>
    <property type="evidence" value="ECO:0007669"/>
    <property type="project" value="UniProtKB-KW"/>
</dbReference>
<dbReference type="GO" id="GO:0012505">
    <property type="term" value="C:endomembrane system"/>
    <property type="evidence" value="ECO:0007669"/>
    <property type="project" value="UniProtKB-SubCell"/>
</dbReference>
<evidence type="ECO:0000256" key="10">
    <source>
        <dbReference type="SAM" id="Phobius"/>
    </source>
</evidence>
<feature type="chain" id="PRO_5039921195" evidence="11">
    <location>
        <begin position="17"/>
        <end position="1182"/>
    </location>
</feature>
<comment type="subcellular location">
    <subcellularLocation>
        <location evidence="8">Endomembrane system</location>
        <topology evidence="8">Single-pass type I membrane protein</topology>
    </subcellularLocation>
</comment>
<keyword evidence="13" id="KW-0624">Polysaccharide degradation</keyword>
<name>A0A9K3L363_9STRA</name>
<evidence type="ECO:0000256" key="8">
    <source>
        <dbReference type="ARBA" id="ARBA00046288"/>
    </source>
</evidence>
<keyword evidence="13" id="KW-0858">Xylan degradation</keyword>